<evidence type="ECO:0000259" key="8">
    <source>
        <dbReference type="PROSITE" id="PS51160"/>
    </source>
</evidence>
<feature type="active site" evidence="5">
    <location>
        <position position="30"/>
    </location>
</feature>
<dbReference type="PANTHER" id="PTHR47268">
    <property type="entry name" value="ACYLPHOSPHATASE"/>
    <property type="match status" value="1"/>
</dbReference>
<keyword evidence="5 6" id="KW-0378">Hydrolase</keyword>
<dbReference type="RefSeq" id="WP_234977039.1">
    <property type="nucleotide sequence ID" value="NZ_FYEK01000037.1"/>
</dbReference>
<comment type="similarity">
    <text evidence="1 7">Belongs to the acylphosphatase family.</text>
</comment>
<proteinExistence type="inferred from homology"/>
<evidence type="ECO:0000256" key="5">
    <source>
        <dbReference type="PROSITE-ProRule" id="PRU00520"/>
    </source>
</evidence>
<evidence type="ECO:0000256" key="6">
    <source>
        <dbReference type="RuleBase" id="RU000553"/>
    </source>
</evidence>
<dbReference type="EMBL" id="FYEK01000037">
    <property type="protein sequence ID" value="SNB68528.1"/>
    <property type="molecule type" value="Genomic_DNA"/>
</dbReference>
<dbReference type="PROSITE" id="PS51160">
    <property type="entry name" value="ACYLPHOSPHATASE_3"/>
    <property type="match status" value="1"/>
</dbReference>
<comment type="catalytic activity">
    <reaction evidence="4 5 6">
        <text>an acyl phosphate + H2O = a carboxylate + phosphate + H(+)</text>
        <dbReference type="Rhea" id="RHEA:14965"/>
        <dbReference type="ChEBI" id="CHEBI:15377"/>
        <dbReference type="ChEBI" id="CHEBI:15378"/>
        <dbReference type="ChEBI" id="CHEBI:29067"/>
        <dbReference type="ChEBI" id="CHEBI:43474"/>
        <dbReference type="ChEBI" id="CHEBI:59918"/>
        <dbReference type="EC" id="3.6.1.7"/>
    </reaction>
</comment>
<dbReference type="InterPro" id="IPR001792">
    <property type="entry name" value="Acylphosphatase-like_dom"/>
</dbReference>
<dbReference type="FunCoup" id="A0A212R919">
    <property type="interactions" value="164"/>
</dbReference>
<feature type="active site" evidence="5">
    <location>
        <position position="48"/>
    </location>
</feature>
<organism evidence="9 10">
    <name type="scientific">Thermoflexus hugenholtzii JAD2</name>
    <dbReference type="NCBI Taxonomy" id="877466"/>
    <lineage>
        <taxon>Bacteria</taxon>
        <taxon>Bacillati</taxon>
        <taxon>Chloroflexota</taxon>
        <taxon>Thermoflexia</taxon>
        <taxon>Thermoflexales</taxon>
        <taxon>Thermoflexaceae</taxon>
        <taxon>Thermoflexus</taxon>
    </lineage>
</organism>
<dbReference type="Pfam" id="PF00708">
    <property type="entry name" value="Acylphosphatase"/>
    <property type="match status" value="1"/>
</dbReference>
<dbReference type="GO" id="GO:0003998">
    <property type="term" value="F:acylphosphatase activity"/>
    <property type="evidence" value="ECO:0007669"/>
    <property type="project" value="UniProtKB-EC"/>
</dbReference>
<dbReference type="Proteomes" id="UP000197025">
    <property type="component" value="Unassembled WGS sequence"/>
</dbReference>
<evidence type="ECO:0000256" key="3">
    <source>
        <dbReference type="ARBA" id="ARBA00015991"/>
    </source>
</evidence>
<dbReference type="InParanoid" id="A0A212R919"/>
<evidence type="ECO:0000313" key="9">
    <source>
        <dbReference type="EMBL" id="SNB68528.1"/>
    </source>
</evidence>
<dbReference type="PROSITE" id="PS00150">
    <property type="entry name" value="ACYLPHOSPHATASE_1"/>
    <property type="match status" value="1"/>
</dbReference>
<keyword evidence="10" id="KW-1185">Reference proteome</keyword>
<dbReference type="AlphaFoldDB" id="A0A212R919"/>
<dbReference type="PANTHER" id="PTHR47268:SF4">
    <property type="entry name" value="ACYLPHOSPHATASE"/>
    <property type="match status" value="1"/>
</dbReference>
<dbReference type="InterPro" id="IPR036046">
    <property type="entry name" value="Acylphosphatase-like_dom_sf"/>
</dbReference>
<accession>A0A212R919</accession>
<dbReference type="InterPro" id="IPR020456">
    <property type="entry name" value="Acylphosphatase"/>
</dbReference>
<sequence length="105" mass="11962">MTRAEWKPGMEDPVRLHAIVHGIVQGVNFRYYTRLRAEALGLSGWVANRSDGTVEVVAEGPRPAVEALLDFLRQGPPAARVDYVETYWEKPTGEFRGFRIRYEVD</sequence>
<reference evidence="10" key="1">
    <citation type="submission" date="2017-06" db="EMBL/GenBank/DDBJ databases">
        <authorList>
            <person name="Varghese N."/>
            <person name="Submissions S."/>
        </authorList>
    </citation>
    <scope>NUCLEOTIDE SEQUENCE [LARGE SCALE GENOMIC DNA]</scope>
    <source>
        <strain evidence="10">JAD2</strain>
    </source>
</reference>
<dbReference type="EC" id="3.6.1.7" evidence="2 5"/>
<evidence type="ECO:0000256" key="7">
    <source>
        <dbReference type="RuleBase" id="RU004168"/>
    </source>
</evidence>
<dbReference type="PRINTS" id="PR00112">
    <property type="entry name" value="ACYLPHPHTASE"/>
</dbReference>
<dbReference type="InterPro" id="IPR017968">
    <property type="entry name" value="Acylphosphatase_CS"/>
</dbReference>
<evidence type="ECO:0000256" key="2">
    <source>
        <dbReference type="ARBA" id="ARBA00012150"/>
    </source>
</evidence>
<evidence type="ECO:0000313" key="10">
    <source>
        <dbReference type="Proteomes" id="UP000197025"/>
    </source>
</evidence>
<dbReference type="SUPFAM" id="SSF54975">
    <property type="entry name" value="Acylphosphatase/BLUF domain-like"/>
    <property type="match status" value="1"/>
</dbReference>
<dbReference type="PROSITE" id="PS00151">
    <property type="entry name" value="ACYLPHOSPHATASE_2"/>
    <property type="match status" value="1"/>
</dbReference>
<dbReference type="Gene3D" id="3.30.70.100">
    <property type="match status" value="1"/>
</dbReference>
<gene>
    <name evidence="9" type="ORF">SAMN02746019_00013980</name>
</gene>
<protein>
    <recommendedName>
        <fullName evidence="3 5">Acylphosphatase</fullName>
        <ecNumber evidence="2 5">3.6.1.7</ecNumber>
    </recommendedName>
</protein>
<feature type="domain" description="Acylphosphatase-like" evidence="8">
    <location>
        <begin position="15"/>
        <end position="102"/>
    </location>
</feature>
<dbReference type="NCBIfam" id="NF010997">
    <property type="entry name" value="PRK14422.1"/>
    <property type="match status" value="1"/>
</dbReference>
<evidence type="ECO:0000256" key="1">
    <source>
        <dbReference type="ARBA" id="ARBA00005614"/>
    </source>
</evidence>
<evidence type="ECO:0000256" key="4">
    <source>
        <dbReference type="ARBA" id="ARBA00047645"/>
    </source>
</evidence>
<name>A0A212R919_9CHLR</name>